<dbReference type="InterPro" id="IPR018763">
    <property type="entry name" value="DUF2334"/>
</dbReference>
<dbReference type="Pfam" id="PF10096">
    <property type="entry name" value="DUF2334"/>
    <property type="match status" value="1"/>
</dbReference>
<proteinExistence type="predicted"/>
<dbReference type="SUPFAM" id="SSF88713">
    <property type="entry name" value="Glycoside hydrolase/deacetylase"/>
    <property type="match status" value="1"/>
</dbReference>
<gene>
    <name evidence="2" type="ORF">ACFO8Q_03670</name>
</gene>
<comment type="caution">
    <text evidence="2">The sequence shown here is derived from an EMBL/GenBank/DDBJ whole genome shotgun (WGS) entry which is preliminary data.</text>
</comment>
<evidence type="ECO:0000256" key="1">
    <source>
        <dbReference type="SAM" id="MobiDB-lite"/>
    </source>
</evidence>
<protein>
    <submittedName>
        <fullName evidence="2">DUF2334 domain-containing protein</fullName>
    </submittedName>
</protein>
<keyword evidence="3" id="KW-1185">Reference proteome</keyword>
<evidence type="ECO:0000313" key="3">
    <source>
        <dbReference type="Proteomes" id="UP001596002"/>
    </source>
</evidence>
<organism evidence="2 3">
    <name type="scientific">Effusibacillus consociatus</name>
    <dbReference type="NCBI Taxonomy" id="1117041"/>
    <lineage>
        <taxon>Bacteria</taxon>
        <taxon>Bacillati</taxon>
        <taxon>Bacillota</taxon>
        <taxon>Bacilli</taxon>
        <taxon>Bacillales</taxon>
        <taxon>Alicyclobacillaceae</taxon>
        <taxon>Effusibacillus</taxon>
    </lineage>
</organism>
<feature type="region of interest" description="Disordered" evidence="1">
    <location>
        <begin position="108"/>
        <end position="128"/>
    </location>
</feature>
<dbReference type="RefSeq" id="WP_380024366.1">
    <property type="nucleotide sequence ID" value="NZ_JBHSHC010000022.1"/>
</dbReference>
<sequence length="309" mass="35516">MFPRADHGWKRRPALLRLEDVGPGGSFRTADDLGRLRAVFEYLKFQNVPYHVALIPRWISLQPDGSWYDKGIDALYPDKYMRGFLALMQKTQREGALFGAHGYTHQYGDRKMPDDDQDSGTGSEFNVKGASVTTTPSYTVDRITRSLFAFQKAGLYPHFWESPHYNHTLEQEAIFERFRRVIYQSDVRGRAGENAYLSETGVVYIPTPLGYIHEQNSIDQVLSKLPTFRGVASIFYHPFLEFLYLEPVKDAAGHSVIREELPVYRYKPGEESPLQRLVKGFREHGLHWVSLYELVPQVSRHSQSIIGGR</sequence>
<dbReference type="Proteomes" id="UP001596002">
    <property type="component" value="Unassembled WGS sequence"/>
</dbReference>
<evidence type="ECO:0000313" key="2">
    <source>
        <dbReference type="EMBL" id="MFC4766482.1"/>
    </source>
</evidence>
<dbReference type="InterPro" id="IPR011330">
    <property type="entry name" value="Glyco_hydro/deAcase_b/a-brl"/>
</dbReference>
<accession>A0ABV9Q1E7</accession>
<reference evidence="3" key="1">
    <citation type="journal article" date="2019" name="Int. J. Syst. Evol. Microbiol.">
        <title>The Global Catalogue of Microorganisms (GCM) 10K type strain sequencing project: providing services to taxonomists for standard genome sequencing and annotation.</title>
        <authorList>
            <consortium name="The Broad Institute Genomics Platform"/>
            <consortium name="The Broad Institute Genome Sequencing Center for Infectious Disease"/>
            <person name="Wu L."/>
            <person name="Ma J."/>
        </authorList>
    </citation>
    <scope>NUCLEOTIDE SEQUENCE [LARGE SCALE GENOMIC DNA]</scope>
    <source>
        <strain evidence="3">WYCCWR 12678</strain>
    </source>
</reference>
<dbReference type="EMBL" id="JBHSHC010000022">
    <property type="protein sequence ID" value="MFC4766482.1"/>
    <property type="molecule type" value="Genomic_DNA"/>
</dbReference>
<name>A0ABV9Q1E7_9BACL</name>